<evidence type="ECO:0000313" key="2">
    <source>
        <dbReference type="EMBL" id="KKO74070.1"/>
    </source>
</evidence>
<dbReference type="EMBL" id="JPQZ01000125">
    <property type="protein sequence ID" value="KKO74070.1"/>
    <property type="molecule type" value="Genomic_DNA"/>
</dbReference>
<protein>
    <submittedName>
        <fullName evidence="2">Uncharacterized protein</fullName>
    </submittedName>
</protein>
<accession>A0A0F9WAW7</accession>
<dbReference type="GeneID" id="36318804"/>
<dbReference type="Proteomes" id="UP000034350">
    <property type="component" value="Unassembled WGS sequence"/>
</dbReference>
<comment type="caution">
    <text evidence="2">The sequence shown here is derived from an EMBL/GenBank/DDBJ whole genome shotgun (WGS) entry which is preliminary data.</text>
</comment>
<organism evidence="2 3">
    <name type="scientific">Vairimorpha ceranae</name>
    <dbReference type="NCBI Taxonomy" id="40302"/>
    <lineage>
        <taxon>Eukaryota</taxon>
        <taxon>Fungi</taxon>
        <taxon>Fungi incertae sedis</taxon>
        <taxon>Microsporidia</taxon>
        <taxon>Nosematidae</taxon>
        <taxon>Vairimorpha</taxon>
    </lineage>
</organism>
<dbReference type="VEuPathDB" id="MicrosporidiaDB:NCER_101370"/>
<evidence type="ECO:0000256" key="1">
    <source>
        <dbReference type="SAM" id="Coils"/>
    </source>
</evidence>
<dbReference type="OMA" id="LESSMAM"/>
<dbReference type="VEuPathDB" id="MicrosporidiaDB:AAJ76_1250004857"/>
<gene>
    <name evidence="2" type="ORF">AAJ76_1250004857</name>
</gene>
<feature type="coiled-coil region" evidence="1">
    <location>
        <begin position="173"/>
        <end position="207"/>
    </location>
</feature>
<name>A0A0F9WAW7_9MICR</name>
<keyword evidence="1" id="KW-0175">Coiled coil</keyword>
<proteinExistence type="predicted"/>
<dbReference type="OrthoDB" id="2194517at2759"/>
<dbReference type="RefSeq" id="XP_024329812.1">
    <property type="nucleotide sequence ID" value="XM_024473905.1"/>
</dbReference>
<dbReference type="VEuPathDB" id="MicrosporidiaDB:G9O61_00g020090"/>
<reference evidence="2 3" key="1">
    <citation type="journal article" date="2015" name="Environ. Microbiol.">
        <title>Genome analyses suggest the presence of polyploidy and recent human-driven expansions in eight global populations of the honeybee pathogen Nosema ceranae.</title>
        <authorList>
            <person name="Pelin A."/>
            <person name="Selman M."/>
            <person name="Aris-Brosou S."/>
            <person name="Farinelli L."/>
            <person name="Corradi N."/>
        </authorList>
    </citation>
    <scope>NUCLEOTIDE SEQUENCE [LARGE SCALE GENOMIC DNA]</scope>
    <source>
        <strain evidence="2 3">PA08 1199</strain>
    </source>
</reference>
<keyword evidence="3" id="KW-1185">Reference proteome</keyword>
<evidence type="ECO:0000313" key="3">
    <source>
        <dbReference type="Proteomes" id="UP000034350"/>
    </source>
</evidence>
<sequence length="227" mass="26878">MENSKKFVKYISDSISNMSSMLYDSSSEIHEANSISDDIEMSNIDTLTSQDWSKNNVCDETIIIKKSEYDKVLNELSFSRMQNNNYKIKEREYVRMKNDYDRTLSFLLENNQITNIIPPDIVENNMSIINDNDINRLRATECRLKSHIKALKKDLFDSEQRADAFKCIAQNDIEILKEEILHLKQSLHSERERCAEYSNKMKRLEDILQSRCEENIELIEYCKYLMR</sequence>
<dbReference type="AlphaFoldDB" id="A0A0F9WAW7"/>
<dbReference type="VEuPathDB" id="MicrosporidiaDB:G9O61_00g020910"/>